<organism evidence="2 3">
    <name type="scientific">Triparma laevis f. longispina</name>
    <dbReference type="NCBI Taxonomy" id="1714387"/>
    <lineage>
        <taxon>Eukaryota</taxon>
        <taxon>Sar</taxon>
        <taxon>Stramenopiles</taxon>
        <taxon>Ochrophyta</taxon>
        <taxon>Bolidophyceae</taxon>
        <taxon>Parmales</taxon>
        <taxon>Triparmaceae</taxon>
        <taxon>Triparma</taxon>
    </lineage>
</organism>
<dbReference type="AlphaFoldDB" id="A0A9W7F3G8"/>
<gene>
    <name evidence="2" type="ORF">TrLO_g11679</name>
</gene>
<feature type="compositionally biased region" description="Polar residues" evidence="1">
    <location>
        <begin position="350"/>
        <end position="360"/>
    </location>
</feature>
<proteinExistence type="predicted"/>
<comment type="caution">
    <text evidence="2">The sequence shown here is derived from an EMBL/GenBank/DDBJ whole genome shotgun (WGS) entry which is preliminary data.</text>
</comment>
<evidence type="ECO:0000313" key="3">
    <source>
        <dbReference type="Proteomes" id="UP001165122"/>
    </source>
</evidence>
<accession>A0A9W7F3G8</accession>
<feature type="region of interest" description="Disordered" evidence="1">
    <location>
        <begin position="159"/>
        <end position="181"/>
    </location>
</feature>
<keyword evidence="3" id="KW-1185">Reference proteome</keyword>
<feature type="compositionally biased region" description="Low complexity" evidence="1">
    <location>
        <begin position="227"/>
        <end position="239"/>
    </location>
</feature>
<evidence type="ECO:0000256" key="1">
    <source>
        <dbReference type="SAM" id="MobiDB-lite"/>
    </source>
</evidence>
<reference evidence="3" key="1">
    <citation type="journal article" date="2023" name="Commun. Biol.">
        <title>Genome analysis of Parmales, the sister group of diatoms, reveals the evolutionary specialization of diatoms from phago-mixotrophs to photoautotrophs.</title>
        <authorList>
            <person name="Ban H."/>
            <person name="Sato S."/>
            <person name="Yoshikawa S."/>
            <person name="Yamada K."/>
            <person name="Nakamura Y."/>
            <person name="Ichinomiya M."/>
            <person name="Sato N."/>
            <person name="Blanc-Mathieu R."/>
            <person name="Endo H."/>
            <person name="Kuwata A."/>
            <person name="Ogata H."/>
        </authorList>
    </citation>
    <scope>NUCLEOTIDE SEQUENCE [LARGE SCALE GENOMIC DNA]</scope>
    <source>
        <strain evidence="3">NIES 3700</strain>
    </source>
</reference>
<protein>
    <submittedName>
        <fullName evidence="2">Uncharacterized protein</fullName>
    </submittedName>
</protein>
<feature type="compositionally biased region" description="Low complexity" evidence="1">
    <location>
        <begin position="257"/>
        <end position="273"/>
    </location>
</feature>
<name>A0A9W7F3G8_9STRA</name>
<feature type="compositionally biased region" description="Basic residues" evidence="1">
    <location>
        <begin position="244"/>
        <end position="256"/>
    </location>
</feature>
<feature type="compositionally biased region" description="Basic residues" evidence="1">
    <location>
        <begin position="161"/>
        <end position="171"/>
    </location>
</feature>
<dbReference type="Proteomes" id="UP001165122">
    <property type="component" value="Unassembled WGS sequence"/>
</dbReference>
<sequence>MATYMDFDILNSTTSTRISAERRIHELQKAELRHLQNEEQGCYPSMEELKATLSLATEHVSPLRWTQSEPPSIPLSESTRSETWLASMLSLASPTNYLGLMTASESMLPTPYTEKIMESEKFRSHEKVEVQAFSGTSAITANNANLGTPTTIFVKTSRTVNKMKRTKKQPKNRPPGSKSALSHFKSSWFSLTTKGTMGTIATALSKPSVFIKRQACSFGAPKPPKPTRATTPQPKRAPAVAQPKRSKTPPPHHQRKLTTTPTLPKRPATPTTPGTLRGLSRPNSPAPKRGRSTTPQPQRAPAVAQPERPSSPPPQPQPKRKTPSTPPPKPKSKHGNRVMPYRDDAPSSPAPQFTKSSQNYARPITPDPKSPHARKVTGNLNISSISFPTFEEISLVDVKDVKEDMQLYDDLDDRSIKWSGSKSVMGERKRKK</sequence>
<evidence type="ECO:0000313" key="2">
    <source>
        <dbReference type="EMBL" id="GMI00113.1"/>
    </source>
</evidence>
<feature type="compositionally biased region" description="Low complexity" evidence="1">
    <location>
        <begin position="295"/>
        <end position="308"/>
    </location>
</feature>
<feature type="region of interest" description="Disordered" evidence="1">
    <location>
        <begin position="217"/>
        <end position="376"/>
    </location>
</feature>
<dbReference type="EMBL" id="BRXW01000019">
    <property type="protein sequence ID" value="GMI00113.1"/>
    <property type="molecule type" value="Genomic_DNA"/>
</dbReference>